<dbReference type="Gene3D" id="3.30.420.10">
    <property type="entry name" value="Ribonuclease H-like superfamily/Ribonuclease H"/>
    <property type="match status" value="1"/>
</dbReference>
<dbReference type="InterPro" id="IPR012337">
    <property type="entry name" value="RNaseH-like_sf"/>
</dbReference>
<dbReference type="PANTHER" id="PTHR48475:SF2">
    <property type="entry name" value="RIBONUCLEASE H"/>
    <property type="match status" value="1"/>
</dbReference>
<sequence>MLSWSVELSEYHISYEGRATIKGQMDLQIPKEVTLEMAVKFQFQASNNQVEYEALIAGLKLAKESKSKSWKSDPTLKLLPS</sequence>
<evidence type="ECO:0000313" key="2">
    <source>
        <dbReference type="Proteomes" id="UP001341840"/>
    </source>
</evidence>
<evidence type="ECO:0000313" key="1">
    <source>
        <dbReference type="EMBL" id="MED6168322.1"/>
    </source>
</evidence>
<dbReference type="SUPFAM" id="SSF53098">
    <property type="entry name" value="Ribonuclease H-like"/>
    <property type="match status" value="1"/>
</dbReference>
<dbReference type="InterPro" id="IPR036397">
    <property type="entry name" value="RNaseH_sf"/>
</dbReference>
<name>A0ABU6V3U6_9FABA</name>
<feature type="non-terminal residue" evidence="1">
    <location>
        <position position="81"/>
    </location>
</feature>
<dbReference type="Proteomes" id="UP001341840">
    <property type="component" value="Unassembled WGS sequence"/>
</dbReference>
<gene>
    <name evidence="1" type="ORF">PIB30_010655</name>
</gene>
<dbReference type="EMBL" id="JASCZI010151060">
    <property type="protein sequence ID" value="MED6168322.1"/>
    <property type="molecule type" value="Genomic_DNA"/>
</dbReference>
<comment type="caution">
    <text evidence="1">The sequence shown here is derived from an EMBL/GenBank/DDBJ whole genome shotgun (WGS) entry which is preliminary data.</text>
</comment>
<proteinExistence type="predicted"/>
<dbReference type="PANTHER" id="PTHR48475">
    <property type="entry name" value="RIBONUCLEASE H"/>
    <property type="match status" value="1"/>
</dbReference>
<keyword evidence="2" id="KW-1185">Reference proteome</keyword>
<accession>A0ABU6V3U6</accession>
<organism evidence="1 2">
    <name type="scientific">Stylosanthes scabra</name>
    <dbReference type="NCBI Taxonomy" id="79078"/>
    <lineage>
        <taxon>Eukaryota</taxon>
        <taxon>Viridiplantae</taxon>
        <taxon>Streptophyta</taxon>
        <taxon>Embryophyta</taxon>
        <taxon>Tracheophyta</taxon>
        <taxon>Spermatophyta</taxon>
        <taxon>Magnoliopsida</taxon>
        <taxon>eudicotyledons</taxon>
        <taxon>Gunneridae</taxon>
        <taxon>Pentapetalae</taxon>
        <taxon>rosids</taxon>
        <taxon>fabids</taxon>
        <taxon>Fabales</taxon>
        <taxon>Fabaceae</taxon>
        <taxon>Papilionoideae</taxon>
        <taxon>50 kb inversion clade</taxon>
        <taxon>dalbergioids sensu lato</taxon>
        <taxon>Dalbergieae</taxon>
        <taxon>Pterocarpus clade</taxon>
        <taxon>Stylosanthes</taxon>
    </lineage>
</organism>
<protein>
    <submittedName>
        <fullName evidence="1">Uncharacterized protein</fullName>
    </submittedName>
</protein>
<reference evidence="1 2" key="1">
    <citation type="journal article" date="2023" name="Plants (Basel)">
        <title>Bridging the Gap: Combining Genomics and Transcriptomics Approaches to Understand Stylosanthes scabra, an Orphan Legume from the Brazilian Caatinga.</title>
        <authorList>
            <person name="Ferreira-Neto J.R.C."/>
            <person name="da Silva M.D."/>
            <person name="Binneck E."/>
            <person name="de Melo N.F."/>
            <person name="da Silva R.H."/>
            <person name="de Melo A.L.T.M."/>
            <person name="Pandolfi V."/>
            <person name="Bustamante F.O."/>
            <person name="Brasileiro-Vidal A.C."/>
            <person name="Benko-Iseppon A.M."/>
        </authorList>
    </citation>
    <scope>NUCLEOTIDE SEQUENCE [LARGE SCALE GENOMIC DNA]</scope>
    <source>
        <tissue evidence="1">Leaves</tissue>
    </source>
</reference>